<evidence type="ECO:0000256" key="1">
    <source>
        <dbReference type="ARBA" id="ARBA00004761"/>
    </source>
</evidence>
<dbReference type="PANTHER" id="PTHR43442:SF3">
    <property type="entry name" value="GLUCONOKINASE-RELATED"/>
    <property type="match status" value="1"/>
</dbReference>
<name>A0A0A0BL15_9CELL</name>
<dbReference type="SUPFAM" id="SSF52540">
    <property type="entry name" value="P-loop containing nucleoside triphosphate hydrolases"/>
    <property type="match status" value="1"/>
</dbReference>
<keyword evidence="4 10" id="KW-0808">Transferase</keyword>
<dbReference type="RefSeq" id="WP_084137252.1">
    <property type="nucleotide sequence ID" value="NZ_AXCZ01000270.1"/>
</dbReference>
<sequence length="185" mass="20065">MGDDQLDKVQEKTAAAAITHLVIMGVSGSGKTTLATILTDRLGWPYAEADEFHPQVNIDKMTSGEALTDQDRAPWLEAIRDWLSGQAREGRSAIVTCSALKGEYREVLRAAQGRVVFVHLHADEDVIASRLSGRTGHFMPPSLLPSQFATLKPLGDDEDGLTVVVDVPPDAVADTVTEFLQLERA</sequence>
<keyword evidence="6 10" id="KW-0418">Kinase</keyword>
<evidence type="ECO:0000256" key="5">
    <source>
        <dbReference type="ARBA" id="ARBA00022741"/>
    </source>
</evidence>
<keyword evidence="7 10" id="KW-0067">ATP-binding</keyword>
<evidence type="ECO:0000256" key="9">
    <source>
        <dbReference type="ARBA" id="ARBA00048090"/>
    </source>
</evidence>
<dbReference type="InterPro" id="IPR006001">
    <property type="entry name" value="Therm_gnt_kin"/>
</dbReference>
<evidence type="ECO:0000256" key="4">
    <source>
        <dbReference type="ARBA" id="ARBA00022679"/>
    </source>
</evidence>
<dbReference type="Pfam" id="PF13671">
    <property type="entry name" value="AAA_33"/>
    <property type="match status" value="1"/>
</dbReference>
<evidence type="ECO:0000313" key="11">
    <source>
        <dbReference type="EMBL" id="KGM08666.1"/>
    </source>
</evidence>
<dbReference type="NCBIfam" id="TIGR01313">
    <property type="entry name" value="therm_gnt_kin"/>
    <property type="match status" value="1"/>
</dbReference>
<accession>A0A0A0BL15</accession>
<protein>
    <recommendedName>
        <fullName evidence="3 10">Gluconokinase</fullName>
        <ecNumber evidence="3 10">2.7.1.12</ecNumber>
    </recommendedName>
</protein>
<dbReference type="OrthoDB" id="9795716at2"/>
<reference evidence="11 12" key="1">
    <citation type="submission" date="2013-08" db="EMBL/GenBank/DDBJ databases">
        <title>Genome sequencing of Cellulomonas bogoriensis 69B4.</title>
        <authorList>
            <person name="Chen F."/>
            <person name="Li Y."/>
            <person name="Wang G."/>
        </authorList>
    </citation>
    <scope>NUCLEOTIDE SEQUENCE [LARGE SCALE GENOMIC DNA]</scope>
    <source>
        <strain evidence="11 12">69B4</strain>
    </source>
</reference>
<gene>
    <name evidence="11" type="ORF">N869_06760</name>
</gene>
<dbReference type="AlphaFoldDB" id="A0A0A0BL15"/>
<dbReference type="GO" id="GO:0046316">
    <property type="term" value="F:gluconokinase activity"/>
    <property type="evidence" value="ECO:0007669"/>
    <property type="project" value="UniProtKB-EC"/>
</dbReference>
<evidence type="ECO:0000256" key="7">
    <source>
        <dbReference type="ARBA" id="ARBA00022840"/>
    </source>
</evidence>
<keyword evidence="12" id="KW-1185">Reference proteome</keyword>
<dbReference type="GO" id="GO:0005737">
    <property type="term" value="C:cytoplasm"/>
    <property type="evidence" value="ECO:0007669"/>
    <property type="project" value="TreeGrafter"/>
</dbReference>
<comment type="caution">
    <text evidence="11">The sequence shown here is derived from an EMBL/GenBank/DDBJ whole genome shotgun (WGS) entry which is preliminary data.</text>
</comment>
<evidence type="ECO:0000256" key="3">
    <source>
        <dbReference type="ARBA" id="ARBA00012054"/>
    </source>
</evidence>
<evidence type="ECO:0000256" key="8">
    <source>
        <dbReference type="ARBA" id="ARBA00023064"/>
    </source>
</evidence>
<dbReference type="PANTHER" id="PTHR43442">
    <property type="entry name" value="GLUCONOKINASE-RELATED"/>
    <property type="match status" value="1"/>
</dbReference>
<dbReference type="CDD" id="cd02021">
    <property type="entry name" value="GntK"/>
    <property type="match status" value="1"/>
</dbReference>
<proteinExistence type="inferred from homology"/>
<dbReference type="EC" id="2.7.1.12" evidence="3 10"/>
<evidence type="ECO:0000256" key="10">
    <source>
        <dbReference type="RuleBase" id="RU363066"/>
    </source>
</evidence>
<dbReference type="GO" id="GO:0019521">
    <property type="term" value="P:D-gluconate metabolic process"/>
    <property type="evidence" value="ECO:0007669"/>
    <property type="project" value="UniProtKB-KW"/>
</dbReference>
<dbReference type="EMBL" id="AXCZ01000270">
    <property type="protein sequence ID" value="KGM08666.1"/>
    <property type="molecule type" value="Genomic_DNA"/>
</dbReference>
<dbReference type="Gene3D" id="3.40.50.300">
    <property type="entry name" value="P-loop containing nucleotide triphosphate hydrolases"/>
    <property type="match status" value="1"/>
</dbReference>
<keyword evidence="5 10" id="KW-0547">Nucleotide-binding</keyword>
<dbReference type="GO" id="GO:0005524">
    <property type="term" value="F:ATP binding"/>
    <property type="evidence" value="ECO:0007669"/>
    <property type="project" value="UniProtKB-KW"/>
</dbReference>
<dbReference type="Proteomes" id="UP000054314">
    <property type="component" value="Unassembled WGS sequence"/>
</dbReference>
<dbReference type="FunFam" id="3.40.50.300:FF:000522">
    <property type="entry name" value="Gluconokinase"/>
    <property type="match status" value="1"/>
</dbReference>
<evidence type="ECO:0000313" key="12">
    <source>
        <dbReference type="Proteomes" id="UP000054314"/>
    </source>
</evidence>
<comment type="similarity">
    <text evidence="2 10">Belongs to the gluconokinase GntK/GntV family.</text>
</comment>
<keyword evidence="8" id="KW-0311">Gluconate utilization</keyword>
<organism evidence="11 12">
    <name type="scientific">Cellulomonas bogoriensis 69B4 = DSM 16987</name>
    <dbReference type="NCBI Taxonomy" id="1386082"/>
    <lineage>
        <taxon>Bacteria</taxon>
        <taxon>Bacillati</taxon>
        <taxon>Actinomycetota</taxon>
        <taxon>Actinomycetes</taxon>
        <taxon>Micrococcales</taxon>
        <taxon>Cellulomonadaceae</taxon>
        <taxon>Cellulomonas</taxon>
    </lineage>
</organism>
<comment type="pathway">
    <text evidence="1">Carbohydrate acid metabolism.</text>
</comment>
<evidence type="ECO:0000256" key="2">
    <source>
        <dbReference type="ARBA" id="ARBA00008420"/>
    </source>
</evidence>
<comment type="catalytic activity">
    <reaction evidence="9 10">
        <text>D-gluconate + ATP = 6-phospho-D-gluconate + ADP + H(+)</text>
        <dbReference type="Rhea" id="RHEA:19433"/>
        <dbReference type="ChEBI" id="CHEBI:15378"/>
        <dbReference type="ChEBI" id="CHEBI:18391"/>
        <dbReference type="ChEBI" id="CHEBI:30616"/>
        <dbReference type="ChEBI" id="CHEBI:58759"/>
        <dbReference type="ChEBI" id="CHEBI:456216"/>
        <dbReference type="EC" id="2.7.1.12"/>
    </reaction>
</comment>
<evidence type="ECO:0000256" key="6">
    <source>
        <dbReference type="ARBA" id="ARBA00022777"/>
    </source>
</evidence>
<dbReference type="InterPro" id="IPR027417">
    <property type="entry name" value="P-loop_NTPase"/>
</dbReference>